<organism evidence="1 2">
    <name type="scientific">Escherichia phage ESCO13</name>
    <dbReference type="NCBI Taxonomy" id="1881104"/>
    <lineage>
        <taxon>Viruses</taxon>
        <taxon>Duplodnaviria</taxon>
        <taxon>Heunggongvirae</taxon>
        <taxon>Uroviricota</taxon>
        <taxon>Caudoviricetes</taxon>
        <taxon>Stephanstirmvirinae</taxon>
        <taxon>Phapecoctavirus</taxon>
        <taxon>Phapecoctavirus ESCO13</taxon>
    </lineage>
</organism>
<dbReference type="EMBL" id="KX552041">
    <property type="protein sequence ID" value="AOQ27176.1"/>
    <property type="molecule type" value="Genomic_DNA"/>
</dbReference>
<reference evidence="1" key="1">
    <citation type="submission" date="2017-02" db="EMBL/GenBank/DDBJ databases">
        <title>Complete genome sequence of two Escherichia coli phages, vB_EcoM_ ESCO5 and vB_EcoM_ESCO13, which are related to phAPEC8.</title>
        <authorList>
            <person name="Trotereau A."/>
            <person name="Gonnet M."/>
            <person name="Viardot A."/>
            <person name="Lalmanach A.-C."/>
            <person name="Guabiraba R."/>
            <person name="Chanteloup N."/>
            <person name="Schouler C."/>
        </authorList>
    </citation>
    <scope>NUCLEOTIDE SEQUENCE [LARGE SCALE GENOMIC DNA]</scope>
</reference>
<keyword evidence="2" id="KW-1185">Reference proteome</keyword>
<evidence type="ECO:0000313" key="1">
    <source>
        <dbReference type="EMBL" id="AOQ27176.1"/>
    </source>
</evidence>
<evidence type="ECO:0000313" key="2">
    <source>
        <dbReference type="Proteomes" id="UP000225358"/>
    </source>
</evidence>
<protein>
    <submittedName>
        <fullName evidence="1">Uncharacterized protein</fullName>
    </submittedName>
</protein>
<dbReference type="Proteomes" id="UP000225358">
    <property type="component" value="Segment"/>
</dbReference>
<name>A0A1D7XF76_9CAUD</name>
<proteinExistence type="predicted"/>
<accession>A0A1D7XF76</accession>
<sequence>MSFHAFFNLLLLLIFLGFLILLASVASDMQKEQIDLKEQCIVFKQEKDANKFLDNNCFNFVKWNPDKD</sequence>
<gene>
    <name evidence="1" type="ORF">ESCO13_00050</name>
</gene>